<dbReference type="Proteomes" id="UP000092971">
    <property type="component" value="Chromosome"/>
</dbReference>
<evidence type="ECO:0000259" key="4">
    <source>
        <dbReference type="PROSITE" id="PS51379"/>
    </source>
</evidence>
<dbReference type="PANTHER" id="PTHR43193:SF2">
    <property type="entry name" value="POLYFERREDOXIN PROTEIN FWDF"/>
    <property type="match status" value="1"/>
</dbReference>
<keyword evidence="2" id="KW-0408">Iron</keyword>
<dbReference type="AlphaFoldDB" id="A0A1B1YGP5"/>
<dbReference type="InterPro" id="IPR017900">
    <property type="entry name" value="4Fe4S_Fe_S_CS"/>
</dbReference>
<dbReference type="EMBL" id="CP014672">
    <property type="protein sequence ID" value="ANW99946.1"/>
    <property type="molecule type" value="Genomic_DNA"/>
</dbReference>
<dbReference type="PANTHER" id="PTHR43193">
    <property type="match status" value="1"/>
</dbReference>
<dbReference type="GO" id="GO:0051536">
    <property type="term" value="F:iron-sulfur cluster binding"/>
    <property type="evidence" value="ECO:0007669"/>
    <property type="project" value="UniProtKB-KW"/>
</dbReference>
<feature type="domain" description="4Fe-4S ferredoxin-type" evidence="4">
    <location>
        <begin position="1"/>
        <end position="29"/>
    </location>
</feature>
<dbReference type="SUPFAM" id="SSF54862">
    <property type="entry name" value="4Fe-4S ferredoxins"/>
    <property type="match status" value="1"/>
</dbReference>
<dbReference type="Gene3D" id="3.30.70.3270">
    <property type="match status" value="1"/>
</dbReference>
<gene>
    <name evidence="5" type="ORF">CSTERTH_00715</name>
</gene>
<evidence type="ECO:0000313" key="5">
    <source>
        <dbReference type="EMBL" id="ANW99946.1"/>
    </source>
</evidence>
<proteinExistence type="predicted"/>
<dbReference type="PROSITE" id="PS51379">
    <property type="entry name" value="4FE4S_FER_2"/>
    <property type="match status" value="2"/>
</dbReference>
<name>A0A1B1YGP5_THEST</name>
<feature type="domain" description="4Fe-4S ferredoxin-type" evidence="4">
    <location>
        <begin position="34"/>
        <end position="63"/>
    </location>
</feature>
<protein>
    <submittedName>
        <fullName evidence="5">(4Fe-4S)-binding protein</fullName>
    </submittedName>
</protein>
<dbReference type="GO" id="GO:0046872">
    <property type="term" value="F:metal ion binding"/>
    <property type="evidence" value="ECO:0007669"/>
    <property type="project" value="UniProtKB-KW"/>
</dbReference>
<organism evidence="5 6">
    <name type="scientific">Thermoclostridium stercorarium subsp. thermolacticum DSM 2910</name>
    <dbReference type="NCBI Taxonomy" id="1121336"/>
    <lineage>
        <taxon>Bacteria</taxon>
        <taxon>Bacillati</taxon>
        <taxon>Bacillota</taxon>
        <taxon>Clostridia</taxon>
        <taxon>Eubacteriales</taxon>
        <taxon>Oscillospiraceae</taxon>
        <taxon>Thermoclostridium</taxon>
    </lineage>
</organism>
<dbReference type="InterPro" id="IPR052977">
    <property type="entry name" value="Polyferredoxin-like_ET"/>
</dbReference>
<accession>A0A1B1YGP5</accession>
<dbReference type="PROSITE" id="PS00198">
    <property type="entry name" value="4FE4S_FER_1"/>
    <property type="match status" value="2"/>
</dbReference>
<evidence type="ECO:0000256" key="2">
    <source>
        <dbReference type="ARBA" id="ARBA00023004"/>
    </source>
</evidence>
<dbReference type="Pfam" id="PF04432">
    <property type="entry name" value="FrhB_FdhB_C"/>
    <property type="match status" value="1"/>
</dbReference>
<dbReference type="InterPro" id="IPR017896">
    <property type="entry name" value="4Fe4S_Fe-S-bd"/>
</dbReference>
<evidence type="ECO:0000256" key="3">
    <source>
        <dbReference type="ARBA" id="ARBA00023014"/>
    </source>
</evidence>
<keyword evidence="1" id="KW-0479">Metal-binding</keyword>
<dbReference type="InterPro" id="IPR007525">
    <property type="entry name" value="FrhB_FdhB_C"/>
</dbReference>
<evidence type="ECO:0000313" key="6">
    <source>
        <dbReference type="Proteomes" id="UP000092971"/>
    </source>
</evidence>
<sequence length="391" mass="44976">MEIKEKEDCTGCFACSNICPENCIIMENDTEGFWYPTIDYGKCIKCKKCIKVCPVINKSIVNNKPVAFACYNKNNKIRYESSSGGVFSVIAEKVIHNGGIVFGAGFDENFSVKHSHAQKIEEIKHFRGSKYVQSCIGETYKQAKYFLKQGKQVLFAGTPCQISGLKSFLGLEYDNLLCIDIVCHGVPSPKVWKEYVKFREKKAKSRVKKISLRSKNKGWKQYSVLFMFENNTEYCETMDKDLFMKAFLKNICLRPSCYNCKFKTLHRQSDITLADFWGIQNILPEMDDDKGTSLIFINSMKGQAVFEEIKDSLVYKEVDIEQAVRYNSLAVKSAEYNIKRYAFFKELDKLPFDLLIKKYCKDPLAVIIKKLIKRTAYTVLKRIGLLNISKK</sequence>
<evidence type="ECO:0000256" key="1">
    <source>
        <dbReference type="ARBA" id="ARBA00022723"/>
    </source>
</evidence>
<keyword evidence="3" id="KW-0411">Iron-sulfur</keyword>
<reference evidence="5 6" key="1">
    <citation type="submission" date="2016-02" db="EMBL/GenBank/DDBJ databases">
        <title>Comparison of Clostridium stercorarium subspecies using comparative genomics and transcriptomics.</title>
        <authorList>
            <person name="Schellenberg J."/>
            <person name="Thallinger G."/>
            <person name="Levin D.B."/>
            <person name="Zhang X."/>
            <person name="Alvare G."/>
            <person name="Fristensky B."/>
            <person name="Sparling R."/>
        </authorList>
    </citation>
    <scope>NUCLEOTIDE SEQUENCE [LARGE SCALE GENOMIC DNA]</scope>
    <source>
        <strain evidence="5 6">DSM 2910</strain>
    </source>
</reference>
<dbReference type="Pfam" id="PF12838">
    <property type="entry name" value="Fer4_7"/>
    <property type="match status" value="1"/>
</dbReference>